<dbReference type="AlphaFoldDB" id="A0A0E9SL43"/>
<accession>A0A0E9SL43</accession>
<protein>
    <submittedName>
        <fullName evidence="1">Uncharacterized protein</fullName>
    </submittedName>
</protein>
<reference evidence="1" key="2">
    <citation type="journal article" date="2015" name="Fish Shellfish Immunol.">
        <title>Early steps in the European eel (Anguilla anguilla)-Vibrio vulnificus interaction in the gills: Role of the RtxA13 toxin.</title>
        <authorList>
            <person name="Callol A."/>
            <person name="Pajuelo D."/>
            <person name="Ebbesson L."/>
            <person name="Teles M."/>
            <person name="MacKenzie S."/>
            <person name="Amaro C."/>
        </authorList>
    </citation>
    <scope>NUCLEOTIDE SEQUENCE</scope>
</reference>
<organism evidence="1">
    <name type="scientific">Anguilla anguilla</name>
    <name type="common">European freshwater eel</name>
    <name type="synonym">Muraena anguilla</name>
    <dbReference type="NCBI Taxonomy" id="7936"/>
    <lineage>
        <taxon>Eukaryota</taxon>
        <taxon>Metazoa</taxon>
        <taxon>Chordata</taxon>
        <taxon>Craniata</taxon>
        <taxon>Vertebrata</taxon>
        <taxon>Euteleostomi</taxon>
        <taxon>Actinopterygii</taxon>
        <taxon>Neopterygii</taxon>
        <taxon>Teleostei</taxon>
        <taxon>Anguilliformes</taxon>
        <taxon>Anguillidae</taxon>
        <taxon>Anguilla</taxon>
    </lineage>
</organism>
<proteinExistence type="predicted"/>
<evidence type="ECO:0000313" key="1">
    <source>
        <dbReference type="EMBL" id="JAH42041.1"/>
    </source>
</evidence>
<dbReference type="EMBL" id="GBXM01066536">
    <property type="protein sequence ID" value="JAH42041.1"/>
    <property type="molecule type" value="Transcribed_RNA"/>
</dbReference>
<name>A0A0E9SL43_ANGAN</name>
<sequence length="31" mass="3789">MLSLMFPRSKIANWYHQKSKSFALQYNITWV</sequence>
<reference evidence="1" key="1">
    <citation type="submission" date="2014-11" db="EMBL/GenBank/DDBJ databases">
        <authorList>
            <person name="Amaro Gonzalez C."/>
        </authorList>
    </citation>
    <scope>NUCLEOTIDE SEQUENCE</scope>
</reference>